<feature type="domain" description="MEDS" evidence="1">
    <location>
        <begin position="6"/>
        <end position="167"/>
    </location>
</feature>
<sequence>MDPAPRHQCLIYEGPPSRHLSVLAEVVRQNLNENKRCLYLNSEPMVAGMRSYLAAAGVDVVHETANARLVLSSERHHLADGKHFDVEQMLDALDQALKQALRDGYEGLWATGDMTWELGPDRDFSKLLEYEWRLEEFFRANPRMSGLCQYHVETMPRHVARQGLQTHSSVFLNQTLSLLNPVYCGTEFGGSRKISSLEIDSFLNRVLQQPT</sequence>
<organism evidence="2">
    <name type="scientific">Telmatobacter sp. DSM 110680</name>
    <dbReference type="NCBI Taxonomy" id="3036704"/>
    <lineage>
        <taxon>Bacteria</taxon>
        <taxon>Pseudomonadati</taxon>
        <taxon>Acidobacteriota</taxon>
        <taxon>Terriglobia</taxon>
        <taxon>Terriglobales</taxon>
        <taxon>Acidobacteriaceae</taxon>
        <taxon>Telmatobacter</taxon>
    </lineage>
</organism>
<gene>
    <name evidence="2" type="ORF">P8935_22280</name>
</gene>
<proteinExistence type="predicted"/>
<name>A0AAU7DIY3_9BACT</name>
<dbReference type="InterPro" id="IPR025847">
    <property type="entry name" value="MEDS_domain"/>
</dbReference>
<reference evidence="2" key="1">
    <citation type="submission" date="2023-03" db="EMBL/GenBank/DDBJ databases">
        <title>Edaphobacter sp.</title>
        <authorList>
            <person name="Huber K.J."/>
            <person name="Papendorf J."/>
            <person name="Pilke C."/>
            <person name="Bunk B."/>
            <person name="Sproeer C."/>
            <person name="Pester M."/>
        </authorList>
    </citation>
    <scope>NUCLEOTIDE SEQUENCE</scope>
    <source>
        <strain evidence="2">DSM 110680</strain>
    </source>
</reference>
<evidence type="ECO:0000259" key="1">
    <source>
        <dbReference type="Pfam" id="PF14417"/>
    </source>
</evidence>
<dbReference type="Pfam" id="PF14417">
    <property type="entry name" value="MEDS"/>
    <property type="match status" value="1"/>
</dbReference>
<dbReference type="EMBL" id="CP121196">
    <property type="protein sequence ID" value="XBH17280.1"/>
    <property type="molecule type" value="Genomic_DNA"/>
</dbReference>
<accession>A0AAU7DIY3</accession>
<dbReference type="AlphaFoldDB" id="A0AAU7DIY3"/>
<evidence type="ECO:0000313" key="2">
    <source>
        <dbReference type="EMBL" id="XBH17280.1"/>
    </source>
</evidence>
<protein>
    <submittedName>
        <fullName evidence="2">MEDS domain-containing protein</fullName>
    </submittedName>
</protein>